<accession>A0AAV4AHU5</accession>
<reference evidence="4 5" key="1">
    <citation type="journal article" date="2021" name="Elife">
        <title>Chloroplast acquisition without the gene transfer in kleptoplastic sea slugs, Plakobranchus ocellatus.</title>
        <authorList>
            <person name="Maeda T."/>
            <person name="Takahashi S."/>
            <person name="Yoshida T."/>
            <person name="Shimamura S."/>
            <person name="Takaki Y."/>
            <person name="Nagai Y."/>
            <person name="Toyoda A."/>
            <person name="Suzuki Y."/>
            <person name="Arimoto A."/>
            <person name="Ishii H."/>
            <person name="Satoh N."/>
            <person name="Nishiyama T."/>
            <person name="Hasebe M."/>
            <person name="Maruyama T."/>
            <person name="Minagawa J."/>
            <person name="Obokata J."/>
            <person name="Shigenobu S."/>
        </authorList>
    </citation>
    <scope>NUCLEOTIDE SEQUENCE [LARGE SCALE GENOMIC DNA]</scope>
</reference>
<protein>
    <submittedName>
        <fullName evidence="4">Snf-related serine/threonine-protein kinase</fullName>
    </submittedName>
</protein>
<dbReference type="PANTHER" id="PTHR24346">
    <property type="entry name" value="MAP/MICROTUBULE AFFINITY-REGULATING KINASE"/>
    <property type="match status" value="1"/>
</dbReference>
<dbReference type="GO" id="GO:0005524">
    <property type="term" value="F:ATP binding"/>
    <property type="evidence" value="ECO:0007669"/>
    <property type="project" value="UniProtKB-KW"/>
</dbReference>
<dbReference type="InterPro" id="IPR000719">
    <property type="entry name" value="Prot_kinase_dom"/>
</dbReference>
<evidence type="ECO:0000313" key="5">
    <source>
        <dbReference type="Proteomes" id="UP000735302"/>
    </source>
</evidence>
<gene>
    <name evidence="4" type="ORF">PoB_003299700</name>
</gene>
<dbReference type="SUPFAM" id="SSF56112">
    <property type="entry name" value="Protein kinase-like (PK-like)"/>
    <property type="match status" value="1"/>
</dbReference>
<dbReference type="AlphaFoldDB" id="A0AAV4AHU5"/>
<keyword evidence="2" id="KW-0067">ATP-binding</keyword>
<keyword evidence="4" id="KW-0808">Transferase</keyword>
<keyword evidence="1" id="KW-0547">Nucleotide-binding</keyword>
<evidence type="ECO:0000259" key="3">
    <source>
        <dbReference type="PROSITE" id="PS50011"/>
    </source>
</evidence>
<comment type="caution">
    <text evidence="4">The sequence shown here is derived from an EMBL/GenBank/DDBJ whole genome shotgun (WGS) entry which is preliminary data.</text>
</comment>
<proteinExistence type="predicted"/>
<feature type="domain" description="Protein kinase" evidence="3">
    <location>
        <begin position="1"/>
        <end position="87"/>
    </location>
</feature>
<dbReference type="Proteomes" id="UP000735302">
    <property type="component" value="Unassembled WGS sequence"/>
</dbReference>
<dbReference type="InterPro" id="IPR011009">
    <property type="entry name" value="Kinase-like_dom_sf"/>
</dbReference>
<dbReference type="EMBL" id="BLXT01003775">
    <property type="protein sequence ID" value="GFO06492.1"/>
    <property type="molecule type" value="Genomic_DNA"/>
</dbReference>
<organism evidence="4 5">
    <name type="scientific">Plakobranchus ocellatus</name>
    <dbReference type="NCBI Taxonomy" id="259542"/>
    <lineage>
        <taxon>Eukaryota</taxon>
        <taxon>Metazoa</taxon>
        <taxon>Spiralia</taxon>
        <taxon>Lophotrochozoa</taxon>
        <taxon>Mollusca</taxon>
        <taxon>Gastropoda</taxon>
        <taxon>Heterobranchia</taxon>
        <taxon>Euthyneura</taxon>
        <taxon>Panpulmonata</taxon>
        <taxon>Sacoglossa</taxon>
        <taxon>Placobranchoidea</taxon>
        <taxon>Plakobranchidae</taxon>
        <taxon>Plakobranchus</taxon>
    </lineage>
</organism>
<evidence type="ECO:0000256" key="1">
    <source>
        <dbReference type="ARBA" id="ARBA00022741"/>
    </source>
</evidence>
<keyword evidence="5" id="KW-1185">Reference proteome</keyword>
<evidence type="ECO:0000313" key="4">
    <source>
        <dbReference type="EMBL" id="GFO06492.1"/>
    </source>
</evidence>
<keyword evidence="4" id="KW-0418">Kinase</keyword>
<sequence length="123" mass="14178">MLLKSSYDPRQLDLWSLGTVLYMMVIGKLPHGRIKTEEEARSLKPLGFPAPNVMILTPQIKELLVGMMAYVPSSRYTINRVRNSEWFNAEADTVQIGSFYLVRQPQKVCDGEREREVKAEYEI</sequence>
<name>A0AAV4AHU5_9GAST</name>
<dbReference type="PANTHER" id="PTHR24346:SF30">
    <property type="entry name" value="MATERNAL EMBRYONIC LEUCINE ZIPPER KINASE"/>
    <property type="match status" value="1"/>
</dbReference>
<dbReference type="GO" id="GO:0005737">
    <property type="term" value="C:cytoplasm"/>
    <property type="evidence" value="ECO:0007669"/>
    <property type="project" value="TreeGrafter"/>
</dbReference>
<dbReference type="PROSITE" id="PS50011">
    <property type="entry name" value="PROTEIN_KINASE_DOM"/>
    <property type="match status" value="1"/>
</dbReference>
<dbReference type="GO" id="GO:0004674">
    <property type="term" value="F:protein serine/threonine kinase activity"/>
    <property type="evidence" value="ECO:0007669"/>
    <property type="project" value="TreeGrafter"/>
</dbReference>
<dbReference type="GO" id="GO:0035556">
    <property type="term" value="P:intracellular signal transduction"/>
    <property type="evidence" value="ECO:0007669"/>
    <property type="project" value="TreeGrafter"/>
</dbReference>
<evidence type="ECO:0000256" key="2">
    <source>
        <dbReference type="ARBA" id="ARBA00022840"/>
    </source>
</evidence>
<dbReference type="Pfam" id="PF00069">
    <property type="entry name" value="Pkinase"/>
    <property type="match status" value="1"/>
</dbReference>
<dbReference type="Gene3D" id="1.10.510.10">
    <property type="entry name" value="Transferase(Phosphotransferase) domain 1"/>
    <property type="match status" value="1"/>
</dbReference>